<organism evidence="2">
    <name type="scientific">Manihot esculenta</name>
    <name type="common">Cassava</name>
    <name type="synonym">Jatropha manihot</name>
    <dbReference type="NCBI Taxonomy" id="3983"/>
    <lineage>
        <taxon>Eukaryota</taxon>
        <taxon>Viridiplantae</taxon>
        <taxon>Streptophyta</taxon>
        <taxon>Embryophyta</taxon>
        <taxon>Tracheophyta</taxon>
        <taxon>Spermatophyta</taxon>
        <taxon>Magnoliopsida</taxon>
        <taxon>eudicotyledons</taxon>
        <taxon>Gunneridae</taxon>
        <taxon>Pentapetalae</taxon>
        <taxon>rosids</taxon>
        <taxon>fabids</taxon>
        <taxon>Malpighiales</taxon>
        <taxon>Euphorbiaceae</taxon>
        <taxon>Crotonoideae</taxon>
        <taxon>Manihoteae</taxon>
        <taxon>Manihot</taxon>
    </lineage>
</organism>
<evidence type="ECO:0000256" key="1">
    <source>
        <dbReference type="SAM" id="Phobius"/>
    </source>
</evidence>
<sequence>MTFFICQQHTVAEMAGCSYILALFSVIFQFSIAHLLSLALPFKAVN</sequence>
<evidence type="ECO:0000313" key="2">
    <source>
        <dbReference type="EMBL" id="OAY35874.1"/>
    </source>
</evidence>
<protein>
    <submittedName>
        <fullName evidence="2">Uncharacterized protein</fullName>
    </submittedName>
</protein>
<dbReference type="AlphaFoldDB" id="A0A2C9UXJ1"/>
<dbReference type="EMBL" id="CM004398">
    <property type="protein sequence ID" value="OAY35874.1"/>
    <property type="molecule type" value="Genomic_DNA"/>
</dbReference>
<gene>
    <name evidence="2" type="ORF">MANES_12G137600</name>
</gene>
<name>A0A2C9UXJ1_MANES</name>
<keyword evidence="1" id="KW-0812">Transmembrane</keyword>
<keyword evidence="1" id="KW-1133">Transmembrane helix</keyword>
<feature type="transmembrane region" description="Helical" evidence="1">
    <location>
        <begin position="19"/>
        <end position="40"/>
    </location>
</feature>
<accession>A0A2C9UXJ1</accession>
<proteinExistence type="predicted"/>
<reference evidence="2" key="1">
    <citation type="submission" date="2016-02" db="EMBL/GenBank/DDBJ databases">
        <title>WGS assembly of Manihot esculenta.</title>
        <authorList>
            <person name="Bredeson J.V."/>
            <person name="Prochnik S.E."/>
            <person name="Lyons J.B."/>
            <person name="Schmutz J."/>
            <person name="Grimwood J."/>
            <person name="Vrebalov J."/>
            <person name="Bart R.S."/>
            <person name="Amuge T."/>
            <person name="Ferguson M.E."/>
            <person name="Green R."/>
            <person name="Putnam N."/>
            <person name="Stites J."/>
            <person name="Rounsley S."/>
            <person name="Rokhsar D.S."/>
        </authorList>
    </citation>
    <scope>NUCLEOTIDE SEQUENCE [LARGE SCALE GENOMIC DNA]</scope>
    <source>
        <tissue evidence="2">Leaf</tissue>
    </source>
</reference>
<keyword evidence="1" id="KW-0472">Membrane</keyword>